<sequence length="158" mass="17709">MNAPAIRPEDVEYRFPDIEPSEVAALLLPVCSEIFPGFDPTYLDRLKNVADPLLLFASHRDEVIGFKLGYRRGAHLFYSWLGGVRPVARRTGVAAALMRLQHERVAKLGYPFIETRARAANNPMIVLNLRSGFQIVGFEVDARAIPVVILRRALEPPT</sequence>
<evidence type="ECO:0000313" key="3">
    <source>
        <dbReference type="Proteomes" id="UP000294862"/>
    </source>
</evidence>
<dbReference type="OrthoDB" id="9812289at2"/>
<dbReference type="RefSeq" id="WP_131994888.1">
    <property type="nucleotide sequence ID" value="NZ_SLWQ01000002.1"/>
</dbReference>
<protein>
    <recommendedName>
        <fullName evidence="1">N-acetyltransferase domain-containing protein</fullName>
    </recommendedName>
</protein>
<dbReference type="PROSITE" id="PS51186">
    <property type="entry name" value="GNAT"/>
    <property type="match status" value="1"/>
</dbReference>
<keyword evidence="3" id="KW-1185">Reference proteome</keyword>
<dbReference type="InterPro" id="IPR000182">
    <property type="entry name" value="GNAT_dom"/>
</dbReference>
<comment type="caution">
    <text evidence="2">The sequence shown here is derived from an EMBL/GenBank/DDBJ whole genome shotgun (WGS) entry which is preliminary data.</text>
</comment>
<feature type="domain" description="N-acetyltransferase" evidence="1">
    <location>
        <begin position="13"/>
        <end position="155"/>
    </location>
</feature>
<dbReference type="EMBL" id="SLWQ01000002">
    <property type="protein sequence ID" value="TCO41973.1"/>
    <property type="molecule type" value="Genomic_DNA"/>
</dbReference>
<dbReference type="CDD" id="cd04301">
    <property type="entry name" value="NAT_SF"/>
    <property type="match status" value="1"/>
</dbReference>
<name>A0A4R2IBS9_9GAMM</name>
<dbReference type="SUPFAM" id="SSF55729">
    <property type="entry name" value="Acyl-CoA N-acyltransferases (Nat)"/>
    <property type="match status" value="1"/>
</dbReference>
<proteinExistence type="predicted"/>
<dbReference type="GO" id="GO:0016747">
    <property type="term" value="F:acyltransferase activity, transferring groups other than amino-acyl groups"/>
    <property type="evidence" value="ECO:0007669"/>
    <property type="project" value="InterPro"/>
</dbReference>
<reference evidence="2 3" key="1">
    <citation type="journal article" date="2015" name="Stand. Genomic Sci.">
        <title>Genomic Encyclopedia of Bacterial and Archaeal Type Strains, Phase III: the genomes of soil and plant-associated and newly described type strains.</title>
        <authorList>
            <person name="Whitman W.B."/>
            <person name="Woyke T."/>
            <person name="Klenk H.P."/>
            <person name="Zhou Y."/>
            <person name="Lilburn T.G."/>
            <person name="Beck B.J."/>
            <person name="De Vos P."/>
            <person name="Vandamme P."/>
            <person name="Eisen J.A."/>
            <person name="Garrity G."/>
            <person name="Hugenholtz P."/>
            <person name="Kyrpides N.C."/>
        </authorList>
    </citation>
    <scope>NUCLEOTIDE SEQUENCE [LARGE SCALE GENOMIC DNA]</scope>
    <source>
        <strain evidence="2 3">A3</strain>
    </source>
</reference>
<dbReference type="Gene3D" id="3.40.630.30">
    <property type="match status" value="1"/>
</dbReference>
<gene>
    <name evidence="2" type="ORF">EV148_102327</name>
</gene>
<organism evidence="2 3">
    <name type="scientific">Dokdonella fugitiva</name>
    <dbReference type="NCBI Taxonomy" id="328517"/>
    <lineage>
        <taxon>Bacteria</taxon>
        <taxon>Pseudomonadati</taxon>
        <taxon>Pseudomonadota</taxon>
        <taxon>Gammaproteobacteria</taxon>
        <taxon>Lysobacterales</taxon>
        <taxon>Rhodanobacteraceae</taxon>
        <taxon>Dokdonella</taxon>
    </lineage>
</organism>
<dbReference type="AlphaFoldDB" id="A0A4R2IBS9"/>
<dbReference type="Proteomes" id="UP000294862">
    <property type="component" value="Unassembled WGS sequence"/>
</dbReference>
<accession>A0A4R2IBS9</accession>
<evidence type="ECO:0000259" key="1">
    <source>
        <dbReference type="PROSITE" id="PS51186"/>
    </source>
</evidence>
<evidence type="ECO:0000313" key="2">
    <source>
        <dbReference type="EMBL" id="TCO41973.1"/>
    </source>
</evidence>
<dbReference type="InterPro" id="IPR016181">
    <property type="entry name" value="Acyl_CoA_acyltransferase"/>
</dbReference>